<dbReference type="Proteomes" id="UP001273531">
    <property type="component" value="Unassembled WGS sequence"/>
</dbReference>
<keyword evidence="1" id="KW-1133">Transmembrane helix</keyword>
<accession>A0ABU3YAK1</accession>
<evidence type="ECO:0000313" key="3">
    <source>
        <dbReference type="Proteomes" id="UP001273531"/>
    </source>
</evidence>
<sequence>MTTSLDQTPDQAIEDSADRRRRRPWGRLFLTLALLLLVALAAAWLQRRTIAREFVDRELSRRGVRAQYTIEQLSPWRQRLTGVVIGDPRAPDLTADWVELGTTLSPWGARVLALRAGQVRLNGRVVGGRLALGDIDKLMPPPSGKPFALPHIEIDVADARLALDSPAGRAELAFAGKGLLDDGFAGTARVTAPRLDVSGCSAAGISGAFDLRIRDARPSIAGPLAASRLDCAGVRAETPRIGVQADLGAALDSWKGAADLALPRLEMAMRRVSDVQGRITFDGTTAATRGAITLRSGRFAAVEASGAGLDLAGGYRQQGGSVEYRGKVTVRGAALPEAQRVAIRNQAQAARGTPLAPIAARLAQSVAAAAAGFDANADVTVAASSSGFRYALPRLQVDAASGARLSFDRGGGVSGDGASAAPRIDGTLALRGGGVPEAVLRLSQRQGEARLRGTGFVQPYAANGASLALANIAFSFGQGRGELRTAATLSGPLGAGRVKRLALPLDARWRGDSVTVNPGCATVRFDRVAVAGAVLAPGSLNACPIGRAMVGISSRGVAGGIRLTRPQLAGRVGSSPLTVRADDARLLLGASRFSLGGVQVRLGAETVTRLDIASLGGRFGSEIAGDFAGLGGQIGAVPLVISGAAGSWKTTAEGLALAGALTVSDAAPEPRFYPLASDDARLALSGNAISATAGLKAPTAGVAVARIDIRHDLSTGRGTAAIDVPGIAFAENGFQPSVLTPLTFGVIADVSGSVDGKGRIDWSPGGVTSTGHFGTKSVDLAAAFGPVRGLATRLDFTDLLGMRTAPGQVAVVAEINPGVPVRDGTVRFQLLEPTRVAVEGGRWPFAGGELVLEPTVLDFSERQARRMTFQVTGVDAALFLKEMEFDNLDATGTFDGTLPMIFDAQGGRIEGGVLRARAGGSLAYVGELSQRDLGVWGNMAFQALKALEYKSLTIDMNGPLAGDMVTEIRFAGVSQGKGTKSNFLLRRLAKLPFVFNVRIAAPFKQLLDSVQSWYDPNRLIERNLPALLQEQEAQGAAAPVQPPESQKLR</sequence>
<name>A0ABU3YAK1_9SPHN</name>
<feature type="transmembrane region" description="Helical" evidence="1">
    <location>
        <begin position="28"/>
        <end position="45"/>
    </location>
</feature>
<comment type="caution">
    <text evidence="2">The sequence shown here is derived from an EMBL/GenBank/DDBJ whole genome shotgun (WGS) entry which is preliminary data.</text>
</comment>
<evidence type="ECO:0000313" key="2">
    <source>
        <dbReference type="EMBL" id="MDV3458424.1"/>
    </source>
</evidence>
<reference evidence="2 3" key="1">
    <citation type="submission" date="2023-10" db="EMBL/GenBank/DDBJ databases">
        <title>Sphingomonas sp. HF-S4 16S ribosomal RNA gene Genome sequencing and assembly.</title>
        <authorList>
            <person name="Lee H."/>
        </authorList>
    </citation>
    <scope>NUCLEOTIDE SEQUENCE [LARGE SCALE GENOMIC DNA]</scope>
    <source>
        <strain evidence="2 3">HF-S4</strain>
    </source>
</reference>
<keyword evidence="3" id="KW-1185">Reference proteome</keyword>
<proteinExistence type="predicted"/>
<dbReference type="EMBL" id="JAWJEJ010000001">
    <property type="protein sequence ID" value="MDV3458424.1"/>
    <property type="molecule type" value="Genomic_DNA"/>
</dbReference>
<keyword evidence="1" id="KW-0812">Transmembrane</keyword>
<organism evidence="2 3">
    <name type="scientific">Sphingomonas agrestis</name>
    <dbReference type="NCBI Taxonomy" id="3080540"/>
    <lineage>
        <taxon>Bacteria</taxon>
        <taxon>Pseudomonadati</taxon>
        <taxon>Pseudomonadota</taxon>
        <taxon>Alphaproteobacteria</taxon>
        <taxon>Sphingomonadales</taxon>
        <taxon>Sphingomonadaceae</taxon>
        <taxon>Sphingomonas</taxon>
    </lineage>
</organism>
<evidence type="ECO:0000256" key="1">
    <source>
        <dbReference type="SAM" id="Phobius"/>
    </source>
</evidence>
<gene>
    <name evidence="2" type="ORF">RZN05_15610</name>
</gene>
<dbReference type="Pfam" id="PF11739">
    <property type="entry name" value="YdbH-like"/>
    <property type="match status" value="1"/>
</dbReference>
<keyword evidence="1" id="KW-0472">Membrane</keyword>
<dbReference type="RefSeq" id="WP_317227490.1">
    <property type="nucleotide sequence ID" value="NZ_JAWJEJ010000001.1"/>
</dbReference>
<protein>
    <submittedName>
        <fullName evidence="2">YdbH domain-containing protein</fullName>
    </submittedName>
</protein>
<dbReference type="InterPro" id="IPR021730">
    <property type="entry name" value="YdbH"/>
</dbReference>